<proteinExistence type="predicted"/>
<dbReference type="GO" id="GO:0007165">
    <property type="term" value="P:signal transduction"/>
    <property type="evidence" value="ECO:0007669"/>
    <property type="project" value="InterPro"/>
</dbReference>
<keyword evidence="1" id="KW-0812">Transmembrane</keyword>
<gene>
    <name evidence="3" type="ORF">MIZ01_1170</name>
</gene>
<name>A0AAN1XA59_9PROT</name>
<dbReference type="EMBL" id="AP023423">
    <property type="protein sequence ID" value="BCK87392.1"/>
    <property type="molecule type" value="Genomic_DNA"/>
</dbReference>
<dbReference type="PROSITE" id="PS50104">
    <property type="entry name" value="TIR"/>
    <property type="match status" value="1"/>
</dbReference>
<dbReference type="Pfam" id="PF13676">
    <property type="entry name" value="TIR_2"/>
    <property type="match status" value="1"/>
</dbReference>
<feature type="transmembrane region" description="Helical" evidence="1">
    <location>
        <begin position="133"/>
        <end position="151"/>
    </location>
</feature>
<reference evidence="3 4" key="1">
    <citation type="journal article" date="2022" name="Int. J. Syst. Evol. Microbiol.">
        <title>&lt;i&gt;Sideroxyarcus emersonii&lt;/i&gt; gen. nov. sp. nov., a neutrophilic, microaerobic iron- and thiosulfate-oxidizing bacterium isolated from iron-rich wetland sediment.</title>
        <authorList>
            <person name="Kato S."/>
            <person name="Itoh T."/>
            <person name="Iino T."/>
            <person name="Ohkuma M."/>
        </authorList>
    </citation>
    <scope>NUCLEOTIDE SEQUENCE [LARGE SCALE GENOMIC DNA]</scope>
    <source>
        <strain evidence="3 4">MIZ01</strain>
    </source>
</reference>
<dbReference type="SUPFAM" id="SSF52200">
    <property type="entry name" value="Toll/Interleukin receptor TIR domain"/>
    <property type="match status" value="1"/>
</dbReference>
<dbReference type="RefSeq" id="WP_237248510.1">
    <property type="nucleotide sequence ID" value="NZ_AP023423.1"/>
</dbReference>
<dbReference type="AlphaFoldDB" id="A0AAN1XA59"/>
<dbReference type="InterPro" id="IPR035897">
    <property type="entry name" value="Toll_tir_struct_dom_sf"/>
</dbReference>
<dbReference type="InterPro" id="IPR000157">
    <property type="entry name" value="TIR_dom"/>
</dbReference>
<dbReference type="KEGG" id="seme:MIZ01_1170"/>
<evidence type="ECO:0000256" key="1">
    <source>
        <dbReference type="SAM" id="Phobius"/>
    </source>
</evidence>
<dbReference type="Proteomes" id="UP001320326">
    <property type="component" value="Chromosome"/>
</dbReference>
<keyword evidence="4" id="KW-1185">Reference proteome</keyword>
<dbReference type="Gene3D" id="3.40.50.10140">
    <property type="entry name" value="Toll/interleukin-1 receptor homology (TIR) domain"/>
    <property type="match status" value="1"/>
</dbReference>
<evidence type="ECO:0000259" key="2">
    <source>
        <dbReference type="PROSITE" id="PS50104"/>
    </source>
</evidence>
<keyword evidence="1" id="KW-0472">Membrane</keyword>
<accession>A0AAN1XA59</accession>
<sequence length="153" mass="16921">MTDVFISYSTKDSQIAQQIHTSLSLAGVKTFMAELSIDPGAKWSEEIIKNMRSSQWVLFLASKAAIKSPAVQQEVGAAIFSGKTVIPVIWEISPEELPAWAKEQQAVDMRNGNIESLQPIFHKIAQTVRSNDFMAGVVVAALFFGFLYLITKK</sequence>
<keyword evidence="1" id="KW-1133">Transmembrane helix</keyword>
<evidence type="ECO:0000313" key="3">
    <source>
        <dbReference type="EMBL" id="BCK87392.1"/>
    </source>
</evidence>
<protein>
    <recommendedName>
        <fullName evidence="2">TIR domain-containing protein</fullName>
    </recommendedName>
</protein>
<evidence type="ECO:0000313" key="4">
    <source>
        <dbReference type="Proteomes" id="UP001320326"/>
    </source>
</evidence>
<feature type="domain" description="TIR" evidence="2">
    <location>
        <begin position="1"/>
        <end position="129"/>
    </location>
</feature>
<organism evidence="3 4">
    <name type="scientific">Sideroxyarcus emersonii</name>
    <dbReference type="NCBI Taxonomy" id="2764705"/>
    <lineage>
        <taxon>Bacteria</taxon>
        <taxon>Pseudomonadati</taxon>
        <taxon>Pseudomonadota</taxon>
        <taxon>Betaproteobacteria</taxon>
        <taxon>Nitrosomonadales</taxon>
        <taxon>Gallionellaceae</taxon>
        <taxon>Sideroxyarcus</taxon>
    </lineage>
</organism>